<accession>Q2WAQ2</accession>
<dbReference type="GO" id="GO:0016491">
    <property type="term" value="F:oxidoreductase activity"/>
    <property type="evidence" value="ECO:0007669"/>
    <property type="project" value="InterPro"/>
</dbReference>
<dbReference type="InterPro" id="IPR000415">
    <property type="entry name" value="Nitroreductase-like"/>
</dbReference>
<dbReference type="RefSeq" id="WP_011382716.1">
    <property type="nucleotide sequence ID" value="NC_007626.1"/>
</dbReference>
<keyword evidence="4" id="KW-1185">Reference proteome</keyword>
<reference evidence="3 4" key="1">
    <citation type="journal article" date="2005" name="DNA Res.">
        <title>Complete genome sequence of the facultative anaerobic magnetotactic bacterium Magnetospirillum sp. strain AMB-1.</title>
        <authorList>
            <person name="Matsunaga T."/>
            <person name="Okamura Y."/>
            <person name="Fukuda Y."/>
            <person name="Wahyudi A.T."/>
            <person name="Murase Y."/>
            <person name="Takeyama H."/>
        </authorList>
    </citation>
    <scope>NUCLEOTIDE SEQUENCE [LARGE SCALE GENOMIC DNA]</scope>
    <source>
        <strain evidence="4">ATCC 700264 / AMB-1</strain>
    </source>
</reference>
<evidence type="ECO:0000313" key="4">
    <source>
        <dbReference type="Proteomes" id="UP000007058"/>
    </source>
</evidence>
<protein>
    <submittedName>
        <fullName evidence="3">Nitroreductase</fullName>
    </submittedName>
</protein>
<dbReference type="PANTHER" id="PTHR42741:SF3">
    <property type="entry name" value="NITROREDUCTASE FAMILY PROTEIN"/>
    <property type="match status" value="1"/>
</dbReference>
<name>Q2WAQ2_PARM1</name>
<dbReference type="EMBL" id="AP007255">
    <property type="protein sequence ID" value="BAE49073.1"/>
    <property type="molecule type" value="Genomic_DNA"/>
</dbReference>
<evidence type="ECO:0000313" key="3">
    <source>
        <dbReference type="EMBL" id="BAE49073.1"/>
    </source>
</evidence>
<feature type="region of interest" description="Disordered" evidence="1">
    <location>
        <begin position="281"/>
        <end position="303"/>
    </location>
</feature>
<dbReference type="STRING" id="342108.amb0269"/>
<dbReference type="CDD" id="cd02142">
    <property type="entry name" value="McbC_SagB-like_oxidoreductase"/>
    <property type="match status" value="2"/>
</dbReference>
<feature type="domain" description="Nitroreductase" evidence="2">
    <location>
        <begin position="379"/>
        <end position="508"/>
    </location>
</feature>
<dbReference type="HOGENOM" id="CLU_016148_0_0_5"/>
<dbReference type="Gene3D" id="3.40.109.10">
    <property type="entry name" value="NADH Oxidase"/>
    <property type="match status" value="2"/>
</dbReference>
<dbReference type="KEGG" id="mag:amb0269"/>
<evidence type="ECO:0000256" key="1">
    <source>
        <dbReference type="SAM" id="MobiDB-lite"/>
    </source>
</evidence>
<dbReference type="Pfam" id="PF00881">
    <property type="entry name" value="Nitroreductase"/>
    <property type="match status" value="1"/>
</dbReference>
<evidence type="ECO:0000259" key="2">
    <source>
        <dbReference type="Pfam" id="PF00881"/>
    </source>
</evidence>
<proteinExistence type="predicted"/>
<dbReference type="AlphaFoldDB" id="Q2WAQ2"/>
<organism evidence="3 4">
    <name type="scientific">Paramagnetospirillum magneticum (strain ATCC 700264 / AMB-1)</name>
    <name type="common">Magnetospirillum magneticum</name>
    <dbReference type="NCBI Taxonomy" id="342108"/>
    <lineage>
        <taxon>Bacteria</taxon>
        <taxon>Pseudomonadati</taxon>
        <taxon>Pseudomonadota</taxon>
        <taxon>Alphaproteobacteria</taxon>
        <taxon>Rhodospirillales</taxon>
        <taxon>Magnetospirillaceae</taxon>
        <taxon>Paramagnetospirillum</taxon>
    </lineage>
</organism>
<dbReference type="InterPro" id="IPR029479">
    <property type="entry name" value="Nitroreductase"/>
</dbReference>
<dbReference type="SUPFAM" id="SSF55469">
    <property type="entry name" value="FMN-dependent nitroreductase-like"/>
    <property type="match status" value="2"/>
</dbReference>
<gene>
    <name evidence="3" type="ordered locus">amb0269</name>
</gene>
<dbReference type="OrthoDB" id="9801593at2"/>
<feature type="compositionally biased region" description="Pro residues" evidence="1">
    <location>
        <begin position="286"/>
        <end position="300"/>
    </location>
</feature>
<dbReference type="Proteomes" id="UP000007058">
    <property type="component" value="Chromosome"/>
</dbReference>
<dbReference type="PANTHER" id="PTHR42741">
    <property type="entry name" value="NITROREDUCTASE FAMILY PROTEIN"/>
    <property type="match status" value="1"/>
</dbReference>
<sequence length="532" mass="57725">MNEVLDGIAGYHVRTKHANRRYAPGPGFLDWETQPDPFRTFAGARRVALPLRPGAETPPLGGLEARRPSPLDSDGLGLFLELALGLSAWKEVEDVRWALRNNPSSGNLHPTEGWLVLPPVDGIGVAPGLYHYAPFHHALEERCRLDALPADLAEGAFLLALSSIPWRESWKYGERAFRYCQHDVGHALAAASYAAACLGWHLRVLTAPGDEELAALLGLDRPESCHRFEPEHPDLIALVSPEPLPEPPLRPVGGVWAGQANVLSPDHEVWEAIGRALALSEKPATEPAPRPPSLSMPPLPGSAEPAGAVIRRRRSAQAMDGATGMGLEAFRRVLAATLPDHGRVPWRSWPWAARLSLLLFVHRVDGLAPGLFLLVRDPAALERLRADCQPRFAWTRAMPDLPLYALAEGDVTWTATELSCTQNIAGRGAFSLGMLADFDRTLAEDGAWAYRRLFWEAGMIGQVLYLEATAAGLSGTGIGCYHDDEVHDLLGLAPGSQAWQSLYHFTIGGAVEDARIATRPAYGHLNPAGSPP</sequence>